<name>A0A2N1JG29_9BASI</name>
<dbReference type="GO" id="GO:0005737">
    <property type="term" value="C:cytoplasm"/>
    <property type="evidence" value="ECO:0007669"/>
    <property type="project" value="TreeGrafter"/>
</dbReference>
<reference evidence="2 3" key="1">
    <citation type="submission" date="2017-10" db="EMBL/GenBank/DDBJ databases">
        <title>A novel species of cold-tolerant Malassezia isolated from bats.</title>
        <authorList>
            <person name="Lorch J.M."/>
            <person name="Palmer J.M."/>
            <person name="Vanderwolf K.J."/>
            <person name="Schmidt K.Z."/>
            <person name="Verant M.L."/>
            <person name="Weller T.J."/>
            <person name="Blehert D.S."/>
        </authorList>
    </citation>
    <scope>NUCLEOTIDE SEQUENCE [LARGE SCALE GENOMIC DNA]</scope>
    <source>
        <strain evidence="2 3">NWHC:44797-103</strain>
    </source>
</reference>
<organism evidence="2 3">
    <name type="scientific">Malassezia vespertilionis</name>
    <dbReference type="NCBI Taxonomy" id="2020962"/>
    <lineage>
        <taxon>Eukaryota</taxon>
        <taxon>Fungi</taxon>
        <taxon>Dikarya</taxon>
        <taxon>Basidiomycota</taxon>
        <taxon>Ustilaginomycotina</taxon>
        <taxon>Malasseziomycetes</taxon>
        <taxon>Malasseziales</taxon>
        <taxon>Malasseziaceae</taxon>
        <taxon>Malassezia</taxon>
    </lineage>
</organism>
<dbReference type="PANTHER" id="PTHR31811:SF0">
    <property type="entry name" value="TRNA A64-2'-O-RIBOSYLPHOSPHATE TRANSFERASE"/>
    <property type="match status" value="1"/>
</dbReference>
<dbReference type="PANTHER" id="PTHR31811">
    <property type="entry name" value="TRNA A64-2'-O-RIBOSYLPHOSPHATE TRANSFERASE"/>
    <property type="match status" value="1"/>
</dbReference>
<proteinExistence type="predicted"/>
<feature type="domain" description="Rit1 N-terminal" evidence="1">
    <location>
        <begin position="15"/>
        <end position="278"/>
    </location>
</feature>
<dbReference type="InterPro" id="IPR033449">
    <property type="entry name" value="Rit1_N"/>
</dbReference>
<dbReference type="Pfam" id="PF17184">
    <property type="entry name" value="Rit1_C"/>
    <property type="match status" value="1"/>
</dbReference>
<dbReference type="EMBL" id="KZ454987">
    <property type="protein sequence ID" value="PKI85503.1"/>
    <property type="molecule type" value="Genomic_DNA"/>
</dbReference>
<dbReference type="InterPro" id="IPR007306">
    <property type="entry name" value="Rit1"/>
</dbReference>
<dbReference type="Proteomes" id="UP000232875">
    <property type="component" value="Unassembled WGS sequence"/>
</dbReference>
<evidence type="ECO:0000313" key="3">
    <source>
        <dbReference type="Proteomes" id="UP000232875"/>
    </source>
</evidence>
<accession>A0A2N1JG29</accession>
<evidence type="ECO:0000259" key="1">
    <source>
        <dbReference type="Pfam" id="PF17184"/>
    </source>
</evidence>
<dbReference type="AlphaFoldDB" id="A0A2N1JG29"/>
<sequence>MQPMLSAEREVLKTLRRENKDLWNRVWSIHYDACFVNAVCDTYFPLPLVANMRCGAWYTSPERVQSTSYFKSTDGHMHQWNFSLKRANLHLVPVIQDAPHSDLTGMLVVDSTRRGKRYPDALSKTVPIWCAVLTKASFLRYGTPHCTALQLPPGTVSASERQQIEARLDEWVSNFLTSDLPIPRLTKPLCPFHVHPGHCPAFPTPSEAVHHVVLVSASALENVPHRSEEHASYVQGAGDDHESWAMGLTPELFWKNKTTILGPAMKRPALAAYIEQIVAERALLVLDDDGAYELSTTGLCIARRLPSSEAEKTQYALMVHCTPLPQASSKQILYCKEETGKRGLYDFSAYLGPAVDAVTDALIASDKPVLLASADYHSSAALAIAVLAASFDEHRNLIRARRSLTLHRAHISKDTTQRRLHV</sequence>
<protein>
    <recommendedName>
        <fullName evidence="1">Rit1 N-terminal domain-containing protein</fullName>
    </recommendedName>
</protein>
<dbReference type="OrthoDB" id="45256at2759"/>
<dbReference type="GO" id="GO:0043399">
    <property type="term" value="F:tRNA adenosine(64)-2'-O-ribosylphosphate transferase activity"/>
    <property type="evidence" value="ECO:0007669"/>
    <property type="project" value="InterPro"/>
</dbReference>
<keyword evidence="3" id="KW-1185">Reference proteome</keyword>
<dbReference type="GO" id="GO:0019988">
    <property type="term" value="P:charged-tRNA amino acid modification"/>
    <property type="evidence" value="ECO:0007669"/>
    <property type="project" value="InterPro"/>
</dbReference>
<gene>
    <name evidence="2" type="ORF">MVES_000454</name>
</gene>
<evidence type="ECO:0000313" key="2">
    <source>
        <dbReference type="EMBL" id="PKI85503.1"/>
    </source>
</evidence>